<feature type="domain" description="HMA" evidence="1">
    <location>
        <begin position="2"/>
        <end position="67"/>
    </location>
</feature>
<dbReference type="SUPFAM" id="SSF55008">
    <property type="entry name" value="HMA, heavy metal-associated domain"/>
    <property type="match status" value="1"/>
</dbReference>
<evidence type="ECO:0000259" key="1">
    <source>
        <dbReference type="PROSITE" id="PS50846"/>
    </source>
</evidence>
<proteinExistence type="predicted"/>
<evidence type="ECO:0000313" key="2">
    <source>
        <dbReference type="EMBL" id="SEP53345.1"/>
    </source>
</evidence>
<dbReference type="InterPro" id="IPR000428">
    <property type="entry name" value="Cu-bd"/>
</dbReference>
<keyword evidence="3" id="KW-1185">Reference proteome</keyword>
<dbReference type="OrthoDB" id="9813965at2"/>
<dbReference type="EMBL" id="FOEF01000026">
    <property type="protein sequence ID" value="SEP53345.1"/>
    <property type="molecule type" value="Genomic_DNA"/>
</dbReference>
<dbReference type="RefSeq" id="WP_091627959.1">
    <property type="nucleotide sequence ID" value="NZ_FOEF01000026.1"/>
</dbReference>
<dbReference type="InterPro" id="IPR006121">
    <property type="entry name" value="HMA_dom"/>
</dbReference>
<sequence>MSESVYTVAGMTCGKCVDAVTTEVGRVAGVRRVEVDLGSGEVRVTSDRPLTADEVSAAVDEAGYELVTR</sequence>
<dbReference type="CDD" id="cd00371">
    <property type="entry name" value="HMA"/>
    <property type="match status" value="1"/>
</dbReference>
<dbReference type="Pfam" id="PF00403">
    <property type="entry name" value="HMA"/>
    <property type="match status" value="1"/>
</dbReference>
<gene>
    <name evidence="2" type="ORF">SAMN04489732_12669</name>
</gene>
<accession>A0A1H8YMD3</accession>
<dbReference type="Proteomes" id="UP000198582">
    <property type="component" value="Unassembled WGS sequence"/>
</dbReference>
<dbReference type="GO" id="GO:0006825">
    <property type="term" value="P:copper ion transport"/>
    <property type="evidence" value="ECO:0007669"/>
    <property type="project" value="InterPro"/>
</dbReference>
<name>A0A1H8YMD3_9PSEU</name>
<dbReference type="PROSITE" id="PS50846">
    <property type="entry name" value="HMA_2"/>
    <property type="match status" value="1"/>
</dbReference>
<protein>
    <submittedName>
        <fullName evidence="2">Copper ion binding protein</fullName>
    </submittedName>
</protein>
<dbReference type="AlphaFoldDB" id="A0A1H8YMD3"/>
<dbReference type="STRING" id="394193.SAMN04489732_12669"/>
<reference evidence="2 3" key="1">
    <citation type="submission" date="2016-10" db="EMBL/GenBank/DDBJ databases">
        <authorList>
            <person name="de Groot N.N."/>
        </authorList>
    </citation>
    <scope>NUCLEOTIDE SEQUENCE [LARGE SCALE GENOMIC DNA]</scope>
    <source>
        <strain evidence="2 3">DSM 44993</strain>
    </source>
</reference>
<evidence type="ECO:0000313" key="3">
    <source>
        <dbReference type="Proteomes" id="UP000198582"/>
    </source>
</evidence>
<dbReference type="Gene3D" id="3.30.70.100">
    <property type="match status" value="1"/>
</dbReference>
<organism evidence="2 3">
    <name type="scientific">Amycolatopsis saalfeldensis</name>
    <dbReference type="NCBI Taxonomy" id="394193"/>
    <lineage>
        <taxon>Bacteria</taxon>
        <taxon>Bacillati</taxon>
        <taxon>Actinomycetota</taxon>
        <taxon>Actinomycetes</taxon>
        <taxon>Pseudonocardiales</taxon>
        <taxon>Pseudonocardiaceae</taxon>
        <taxon>Amycolatopsis</taxon>
    </lineage>
</organism>
<dbReference type="GO" id="GO:0005507">
    <property type="term" value="F:copper ion binding"/>
    <property type="evidence" value="ECO:0007669"/>
    <property type="project" value="InterPro"/>
</dbReference>
<dbReference type="InterPro" id="IPR036163">
    <property type="entry name" value="HMA_dom_sf"/>
</dbReference>
<dbReference type="PRINTS" id="PR00944">
    <property type="entry name" value="CUEXPORT"/>
</dbReference>